<dbReference type="PRINTS" id="PR01006">
    <property type="entry name" value="FLGHOOKFLIE"/>
</dbReference>
<keyword evidence="3" id="KW-0966">Cell projection</keyword>
<evidence type="ECO:0000256" key="2">
    <source>
        <dbReference type="NCBIfam" id="TIGR00205"/>
    </source>
</evidence>
<organism evidence="3 4">
    <name type="scientific">Treponema maltophilum ATCC 51939</name>
    <dbReference type="NCBI Taxonomy" id="1125699"/>
    <lineage>
        <taxon>Bacteria</taxon>
        <taxon>Pseudomonadati</taxon>
        <taxon>Spirochaetota</taxon>
        <taxon>Spirochaetia</taxon>
        <taxon>Spirochaetales</taxon>
        <taxon>Treponemataceae</taxon>
        <taxon>Treponema</taxon>
    </lineage>
</organism>
<dbReference type="GO" id="GO:0009288">
    <property type="term" value="C:bacterial-type flagellum"/>
    <property type="evidence" value="ECO:0007669"/>
    <property type="project" value="InterPro"/>
</dbReference>
<dbReference type="GO" id="GO:0003774">
    <property type="term" value="F:cytoskeletal motor activity"/>
    <property type="evidence" value="ECO:0007669"/>
    <property type="project" value="InterPro"/>
</dbReference>
<dbReference type="GO" id="GO:0005198">
    <property type="term" value="F:structural molecule activity"/>
    <property type="evidence" value="ECO:0007669"/>
    <property type="project" value="UniProtKB-UniRule"/>
</dbReference>
<accession>S3K0S6</accession>
<proteinExistence type="predicted"/>
<dbReference type="GO" id="GO:0071973">
    <property type="term" value="P:bacterial-type flagellum-dependent cell motility"/>
    <property type="evidence" value="ECO:0007669"/>
    <property type="project" value="InterPro"/>
</dbReference>
<dbReference type="PATRIC" id="fig|1125699.3.peg.1434"/>
<evidence type="ECO:0000313" key="4">
    <source>
        <dbReference type="Proteomes" id="UP000014541"/>
    </source>
</evidence>
<dbReference type="STRING" id="1125699.HMPREF9194_01423"/>
<keyword evidence="1" id="KW-0975">Bacterial flagellum</keyword>
<dbReference type="EMBL" id="ATFF01000006">
    <property type="protein sequence ID" value="EPF31090.1"/>
    <property type="molecule type" value="Genomic_DNA"/>
</dbReference>
<evidence type="ECO:0000313" key="3">
    <source>
        <dbReference type="EMBL" id="EPF31090.1"/>
    </source>
</evidence>
<keyword evidence="3" id="KW-0282">Flagellum</keyword>
<dbReference type="Proteomes" id="UP000014541">
    <property type="component" value="Unassembled WGS sequence"/>
</dbReference>
<protein>
    <recommendedName>
        <fullName evidence="2">Flagellar hook-basal body complex protein FliE</fullName>
    </recommendedName>
</protein>
<dbReference type="Pfam" id="PF02049">
    <property type="entry name" value="FliE"/>
    <property type="match status" value="1"/>
</dbReference>
<dbReference type="eggNOG" id="COG1677">
    <property type="taxonomic scope" value="Bacteria"/>
</dbReference>
<keyword evidence="4" id="KW-1185">Reference proteome</keyword>
<dbReference type="InterPro" id="IPR001624">
    <property type="entry name" value="FliE"/>
</dbReference>
<gene>
    <name evidence="3" type="ORF">HMPREF9194_01423</name>
</gene>
<evidence type="ECO:0000256" key="1">
    <source>
        <dbReference type="ARBA" id="ARBA00023143"/>
    </source>
</evidence>
<name>S3K0S6_TREMA</name>
<reference evidence="3 4" key="1">
    <citation type="submission" date="2013-04" db="EMBL/GenBank/DDBJ databases">
        <title>The Genome Sequence of Treponema maltophilum ATCC 51939.</title>
        <authorList>
            <consortium name="The Broad Institute Genomics Platform"/>
            <person name="Earl A."/>
            <person name="Ward D."/>
            <person name="Feldgarden M."/>
            <person name="Gevers D."/>
            <person name="Leonetti C."/>
            <person name="Blanton J.M."/>
            <person name="Dewhirst F.E."/>
            <person name="Izard J."/>
            <person name="Walker B."/>
            <person name="Young S."/>
            <person name="Zeng Q."/>
            <person name="Gargeya S."/>
            <person name="Fitzgerald M."/>
            <person name="Haas B."/>
            <person name="Abouelleil A."/>
            <person name="Allen A.W."/>
            <person name="Alvarado L."/>
            <person name="Arachchi H.M."/>
            <person name="Berlin A.M."/>
            <person name="Chapman S.B."/>
            <person name="Gainer-Dewar J."/>
            <person name="Goldberg J."/>
            <person name="Griggs A."/>
            <person name="Gujja S."/>
            <person name="Hansen M."/>
            <person name="Howarth C."/>
            <person name="Imamovic A."/>
            <person name="Ireland A."/>
            <person name="Larimer J."/>
            <person name="McCowan C."/>
            <person name="Murphy C."/>
            <person name="Pearson M."/>
            <person name="Poon T.W."/>
            <person name="Priest M."/>
            <person name="Roberts A."/>
            <person name="Saif S."/>
            <person name="Shea T."/>
            <person name="Sisk P."/>
            <person name="Sykes S."/>
            <person name="Wortman J."/>
            <person name="Nusbaum C."/>
            <person name="Birren B."/>
        </authorList>
    </citation>
    <scope>NUCLEOTIDE SEQUENCE [LARGE SCALE GENOMIC DNA]</scope>
    <source>
        <strain evidence="3 4">ATCC 51939</strain>
    </source>
</reference>
<dbReference type="AlphaFoldDB" id="S3K0S6"/>
<dbReference type="NCBIfam" id="TIGR00205">
    <property type="entry name" value="fliE"/>
    <property type="match status" value="1"/>
</dbReference>
<sequence>MIRPTGKQTENLSAENPGIAKRTTFDRYLLDAVNYVNQKQIDVSNLAQQAVTDPDSVDPHDITVAMAKANLSLSIAQNVISRLTQAWNEITSNR</sequence>
<keyword evidence="3" id="KW-0969">Cilium</keyword>
<comment type="caution">
    <text evidence="3">The sequence shown here is derived from an EMBL/GenBank/DDBJ whole genome shotgun (WGS) entry which is preliminary data.</text>
</comment>
<dbReference type="HOGENOM" id="CLU_147249_4_1_12"/>